<dbReference type="InterPro" id="IPR036291">
    <property type="entry name" value="NAD(P)-bd_dom_sf"/>
</dbReference>
<evidence type="ECO:0000259" key="5">
    <source>
        <dbReference type="SMART" id="SM00829"/>
    </source>
</evidence>
<keyword evidence="7" id="KW-1185">Reference proteome</keyword>
<dbReference type="Pfam" id="PF08240">
    <property type="entry name" value="ADH_N"/>
    <property type="match status" value="1"/>
</dbReference>
<dbReference type="InterPro" id="IPR002364">
    <property type="entry name" value="Quin_OxRdtase/zeta-crystal_CS"/>
</dbReference>
<dbReference type="SMART" id="SM00829">
    <property type="entry name" value="PKS_ER"/>
    <property type="match status" value="1"/>
</dbReference>
<evidence type="ECO:0000313" key="7">
    <source>
        <dbReference type="Proteomes" id="UP000741863"/>
    </source>
</evidence>
<dbReference type="Proteomes" id="UP000741863">
    <property type="component" value="Unassembled WGS sequence"/>
</dbReference>
<dbReference type="InterPro" id="IPR013154">
    <property type="entry name" value="ADH-like_N"/>
</dbReference>
<comment type="similarity">
    <text evidence="4">Belongs to the zinc-containing alcohol dehydrogenase family. Quinone oxidoreductase subfamily.</text>
</comment>
<dbReference type="Gene3D" id="3.40.50.720">
    <property type="entry name" value="NAD(P)-binding Rossmann-like Domain"/>
    <property type="match status" value="1"/>
</dbReference>
<gene>
    <name evidence="6" type="ORF">JOD17_001198</name>
</gene>
<feature type="domain" description="Enoyl reductase (ER)" evidence="5">
    <location>
        <begin position="9"/>
        <end position="325"/>
    </location>
</feature>
<dbReference type="PROSITE" id="PS01162">
    <property type="entry name" value="QOR_ZETA_CRYSTAL"/>
    <property type="match status" value="1"/>
</dbReference>
<dbReference type="InterPro" id="IPR020843">
    <property type="entry name" value="ER"/>
</dbReference>
<dbReference type="PANTHER" id="PTHR11695">
    <property type="entry name" value="ALCOHOL DEHYDROGENASE RELATED"/>
    <property type="match status" value="1"/>
</dbReference>
<dbReference type="Pfam" id="PF13602">
    <property type="entry name" value="ADH_zinc_N_2"/>
    <property type="match status" value="1"/>
</dbReference>
<keyword evidence="2 4" id="KW-0862">Zinc</keyword>
<evidence type="ECO:0000256" key="4">
    <source>
        <dbReference type="RuleBase" id="RU364000"/>
    </source>
</evidence>
<dbReference type="InterPro" id="IPR011032">
    <property type="entry name" value="GroES-like_sf"/>
</dbReference>
<evidence type="ECO:0000313" key="6">
    <source>
        <dbReference type="EMBL" id="MBM7632105.1"/>
    </source>
</evidence>
<dbReference type="NCBIfam" id="TIGR02817">
    <property type="entry name" value="adh_fam_1"/>
    <property type="match status" value="1"/>
</dbReference>
<protein>
    <recommendedName>
        <fullName evidence="4">Zinc-type alcohol dehydrogenase-like protein</fullName>
    </recommendedName>
</protein>
<keyword evidence="3 4" id="KW-0560">Oxidoreductase</keyword>
<evidence type="ECO:0000256" key="1">
    <source>
        <dbReference type="ARBA" id="ARBA00022723"/>
    </source>
</evidence>
<name>A0ABS2P9M6_9BACL</name>
<keyword evidence="1 4" id="KW-0479">Metal-binding</keyword>
<evidence type="ECO:0000256" key="2">
    <source>
        <dbReference type="ARBA" id="ARBA00022833"/>
    </source>
</evidence>
<accession>A0ABS2P9M6</accession>
<dbReference type="RefSeq" id="WP_239575282.1">
    <property type="nucleotide sequence ID" value="NZ_JAFBEC010000003.1"/>
</dbReference>
<dbReference type="InterPro" id="IPR014182">
    <property type="entry name" value="ADH_Zn_typ-1"/>
</dbReference>
<proteinExistence type="inferred from homology"/>
<dbReference type="InterPro" id="IPR050700">
    <property type="entry name" value="YIM1/Zinc_Alcohol_DH_Fams"/>
</dbReference>
<organism evidence="6 7">
    <name type="scientific">Geomicrobium sediminis</name>
    <dbReference type="NCBI Taxonomy" id="1347788"/>
    <lineage>
        <taxon>Bacteria</taxon>
        <taxon>Bacillati</taxon>
        <taxon>Bacillota</taxon>
        <taxon>Bacilli</taxon>
        <taxon>Bacillales</taxon>
        <taxon>Geomicrobium</taxon>
    </lineage>
</organism>
<dbReference type="EMBL" id="JAFBEC010000003">
    <property type="protein sequence ID" value="MBM7632105.1"/>
    <property type="molecule type" value="Genomic_DNA"/>
</dbReference>
<sequence length="329" mass="36149">MKAVGFYKGSQLQDVSVENPKATGRNLIVSVQAVSVNPVDTKQFEVGTESEEHPRVLGYDASGIVEEVGEEVTLFAPGDHVYYAGDVTKAGTNSEYHLVDERIVGKKPESLSFGEAAAMPLTTITAYEGLFDRLDISKTIEDNKGKQILIVGGAGGVGSIAIQLAKTAGLHVVATASRAKTSEWVKHLGADVVINHQQPLDEQLKKHDVDYVFCCTHLTTHWEAICEVVAPEGRIVSIVSEEKVDLNLLKTKSVTFCYEFMFTRAMYETETMIKQHHLLNEVSELIDQGEIQHTMTEIHSPLNAKTVAKAHEKLQSQSMIGKLVIEMKN</sequence>
<dbReference type="PANTHER" id="PTHR11695:SF294">
    <property type="entry name" value="RETICULON-4-INTERACTING PROTEIN 1, MITOCHONDRIAL"/>
    <property type="match status" value="1"/>
</dbReference>
<evidence type="ECO:0000256" key="3">
    <source>
        <dbReference type="ARBA" id="ARBA00023002"/>
    </source>
</evidence>
<dbReference type="SUPFAM" id="SSF51735">
    <property type="entry name" value="NAD(P)-binding Rossmann-fold domains"/>
    <property type="match status" value="1"/>
</dbReference>
<dbReference type="SUPFAM" id="SSF50129">
    <property type="entry name" value="GroES-like"/>
    <property type="match status" value="1"/>
</dbReference>
<dbReference type="CDD" id="cd08252">
    <property type="entry name" value="AL_MDR"/>
    <property type="match status" value="1"/>
</dbReference>
<comment type="caution">
    <text evidence="6">The sequence shown here is derived from an EMBL/GenBank/DDBJ whole genome shotgun (WGS) entry which is preliminary data.</text>
</comment>
<dbReference type="Gene3D" id="3.90.180.10">
    <property type="entry name" value="Medium-chain alcohol dehydrogenases, catalytic domain"/>
    <property type="match status" value="1"/>
</dbReference>
<reference evidence="6 7" key="1">
    <citation type="submission" date="2021-01" db="EMBL/GenBank/DDBJ databases">
        <title>Genomic Encyclopedia of Type Strains, Phase IV (KMG-IV): sequencing the most valuable type-strain genomes for metagenomic binning, comparative biology and taxonomic classification.</title>
        <authorList>
            <person name="Goeker M."/>
        </authorList>
    </citation>
    <scope>NUCLEOTIDE SEQUENCE [LARGE SCALE GENOMIC DNA]</scope>
    <source>
        <strain evidence="6 7">DSM 25540</strain>
    </source>
</reference>